<dbReference type="PANTHER" id="PTHR48111:SF4">
    <property type="entry name" value="DNA-BINDING DUAL TRANSCRIPTIONAL REGULATOR OMPR"/>
    <property type="match status" value="1"/>
</dbReference>
<evidence type="ECO:0000256" key="5">
    <source>
        <dbReference type="SAM" id="MobiDB-lite"/>
    </source>
</evidence>
<dbReference type="SUPFAM" id="SSF46894">
    <property type="entry name" value="C-terminal effector domain of the bipartite response regulators"/>
    <property type="match status" value="1"/>
</dbReference>
<evidence type="ECO:0000313" key="7">
    <source>
        <dbReference type="Proteomes" id="UP000199034"/>
    </source>
</evidence>
<dbReference type="Pfam" id="PF00486">
    <property type="entry name" value="Trans_reg_C"/>
    <property type="match status" value="1"/>
</dbReference>
<evidence type="ECO:0000256" key="2">
    <source>
        <dbReference type="ARBA" id="ARBA00023015"/>
    </source>
</evidence>
<feature type="compositionally biased region" description="Pro residues" evidence="5">
    <location>
        <begin position="190"/>
        <end position="258"/>
    </location>
</feature>
<dbReference type="GO" id="GO:0032993">
    <property type="term" value="C:protein-DNA complex"/>
    <property type="evidence" value="ECO:0007669"/>
    <property type="project" value="TreeGrafter"/>
</dbReference>
<keyword evidence="2" id="KW-0805">Transcription regulation</keyword>
<feature type="compositionally biased region" description="Low complexity" evidence="5">
    <location>
        <begin position="158"/>
        <end position="168"/>
    </location>
</feature>
<dbReference type="EMBL" id="FMZM01000001">
    <property type="protein sequence ID" value="SDC14646.1"/>
    <property type="molecule type" value="Genomic_DNA"/>
</dbReference>
<dbReference type="Gene3D" id="1.10.10.10">
    <property type="entry name" value="Winged helix-like DNA-binding domain superfamily/Winged helix DNA-binding domain"/>
    <property type="match status" value="1"/>
</dbReference>
<keyword evidence="3" id="KW-0238">DNA-binding</keyword>
<proteinExistence type="predicted"/>
<evidence type="ECO:0000313" key="6">
    <source>
        <dbReference type="EMBL" id="SDC14646.1"/>
    </source>
</evidence>
<keyword evidence="7" id="KW-1185">Reference proteome</keyword>
<dbReference type="PROSITE" id="PS51755">
    <property type="entry name" value="OMPR_PHOB"/>
    <property type="match status" value="1"/>
</dbReference>
<dbReference type="OrthoDB" id="5511894at2"/>
<feature type="compositionally biased region" description="Pro residues" evidence="5">
    <location>
        <begin position="138"/>
        <end position="150"/>
    </location>
</feature>
<dbReference type="GO" id="GO:0005829">
    <property type="term" value="C:cytosol"/>
    <property type="evidence" value="ECO:0007669"/>
    <property type="project" value="TreeGrafter"/>
</dbReference>
<dbReference type="InterPro" id="IPR001789">
    <property type="entry name" value="Sig_transdc_resp-reg_receiver"/>
</dbReference>
<dbReference type="SMART" id="SM00862">
    <property type="entry name" value="Trans_reg_C"/>
    <property type="match status" value="1"/>
</dbReference>
<dbReference type="GO" id="GO:0006355">
    <property type="term" value="P:regulation of DNA-templated transcription"/>
    <property type="evidence" value="ECO:0007669"/>
    <property type="project" value="InterPro"/>
</dbReference>
<dbReference type="InterPro" id="IPR001867">
    <property type="entry name" value="OmpR/PhoB-type_DNA-bd"/>
</dbReference>
<dbReference type="Gene3D" id="3.40.50.2300">
    <property type="match status" value="1"/>
</dbReference>
<reference evidence="6 7" key="1">
    <citation type="submission" date="2016-10" db="EMBL/GenBank/DDBJ databases">
        <authorList>
            <person name="de Groot N.N."/>
        </authorList>
    </citation>
    <scope>NUCLEOTIDE SEQUENCE [LARGE SCALE GENOMIC DNA]</scope>
    <source>
        <strain evidence="6 7">CGMCC 4.6858</strain>
    </source>
</reference>
<dbReference type="Proteomes" id="UP000199034">
    <property type="component" value="Unassembled WGS sequence"/>
</dbReference>
<dbReference type="GO" id="GO:0000976">
    <property type="term" value="F:transcription cis-regulatory region binding"/>
    <property type="evidence" value="ECO:0007669"/>
    <property type="project" value="TreeGrafter"/>
</dbReference>
<evidence type="ECO:0000256" key="1">
    <source>
        <dbReference type="ARBA" id="ARBA00022553"/>
    </source>
</evidence>
<dbReference type="InterPro" id="IPR036388">
    <property type="entry name" value="WH-like_DNA-bd_sf"/>
</dbReference>
<feature type="compositionally biased region" description="Low complexity" evidence="5">
    <location>
        <begin position="259"/>
        <end position="269"/>
    </location>
</feature>
<dbReference type="GO" id="GO:0000156">
    <property type="term" value="F:phosphorelay response regulator activity"/>
    <property type="evidence" value="ECO:0007669"/>
    <property type="project" value="TreeGrafter"/>
</dbReference>
<dbReference type="AlphaFoldDB" id="A0A1G6J9T7"/>
<feature type="compositionally biased region" description="Basic and acidic residues" evidence="5">
    <location>
        <begin position="116"/>
        <end position="131"/>
    </location>
</feature>
<organism evidence="6 7">
    <name type="scientific">Nocardioides lianchengensis</name>
    <dbReference type="NCBI Taxonomy" id="1045774"/>
    <lineage>
        <taxon>Bacteria</taxon>
        <taxon>Bacillati</taxon>
        <taxon>Actinomycetota</taxon>
        <taxon>Actinomycetes</taxon>
        <taxon>Propionibacteriales</taxon>
        <taxon>Nocardioidaceae</taxon>
        <taxon>Nocardioides</taxon>
    </lineage>
</organism>
<dbReference type="InterPro" id="IPR016032">
    <property type="entry name" value="Sig_transdc_resp-reg_C-effctor"/>
</dbReference>
<feature type="region of interest" description="Disordered" evidence="5">
    <location>
        <begin position="116"/>
        <end position="299"/>
    </location>
</feature>
<evidence type="ECO:0000256" key="3">
    <source>
        <dbReference type="ARBA" id="ARBA00023125"/>
    </source>
</evidence>
<evidence type="ECO:0000256" key="4">
    <source>
        <dbReference type="ARBA" id="ARBA00023163"/>
    </source>
</evidence>
<dbReference type="CDD" id="cd00383">
    <property type="entry name" value="trans_reg_C"/>
    <property type="match status" value="1"/>
</dbReference>
<dbReference type="InterPro" id="IPR039420">
    <property type="entry name" value="WalR-like"/>
</dbReference>
<keyword evidence="4" id="KW-0804">Transcription</keyword>
<name>A0A1G6J9T7_9ACTN</name>
<keyword evidence="1" id="KW-0597">Phosphoprotein</keyword>
<accession>A0A1G6J9T7</accession>
<dbReference type="SUPFAM" id="SSF52172">
    <property type="entry name" value="CheY-like"/>
    <property type="match status" value="1"/>
</dbReference>
<dbReference type="SMART" id="SM00448">
    <property type="entry name" value="REC"/>
    <property type="match status" value="1"/>
</dbReference>
<dbReference type="CDD" id="cd17574">
    <property type="entry name" value="REC_OmpR"/>
    <property type="match status" value="1"/>
</dbReference>
<feature type="compositionally biased region" description="Low complexity" evidence="5">
    <location>
        <begin position="278"/>
        <end position="298"/>
    </location>
</feature>
<sequence length="409" mass="43580">MEAGNEWTAVIIEDDPDVRDLIDIVLTQSGFKTVVAENGHLGVEAVRANNPLITTLDVNMPGMDGFAVAKRLREFSNTYLIMITALGDEIDVVQGFEAGADDYLVKPFRPRELRARADSMLRRPRSREDVPHGAADAPAPPPPPPAPTPEPEPEEESWAAAAARALSSGSGGTYSGAGKRRAAEPEAPAAAPPAPAAPPPAYQPPAPPQPAYEPPPATQPPAPHPPAQQPPQQPVYEPPPPAYQPPPQQPVYEPPPAQPAYQPAPAQPAYQPPPTQPVQPVQPAAPAYQAPAPAQPAASGGGWLRFNGLAVNPETRIATVNGAAVDLSRPEFDLLASLMETGRRVRSKADLVLTMRGQQYVTSYFVNEADKRSVEVHVANIRRKLGDDGATARFVETVKGVGFRMAETH</sequence>
<dbReference type="STRING" id="1045774.SAMN05421872_101396"/>
<protein>
    <submittedName>
        <fullName evidence="6">Transcriptional regulatory protein, C terminal</fullName>
    </submittedName>
</protein>
<dbReference type="Pfam" id="PF00072">
    <property type="entry name" value="Response_reg"/>
    <property type="match status" value="1"/>
</dbReference>
<dbReference type="PROSITE" id="PS50110">
    <property type="entry name" value="RESPONSE_REGULATORY"/>
    <property type="match status" value="1"/>
</dbReference>
<gene>
    <name evidence="6" type="ORF">SAMN05421872_101396</name>
</gene>
<dbReference type="PRINTS" id="PR01217">
    <property type="entry name" value="PRICHEXTENSN"/>
</dbReference>
<dbReference type="RefSeq" id="WP_090850209.1">
    <property type="nucleotide sequence ID" value="NZ_FMZM01000001.1"/>
</dbReference>
<dbReference type="PANTHER" id="PTHR48111">
    <property type="entry name" value="REGULATOR OF RPOS"/>
    <property type="match status" value="1"/>
</dbReference>
<dbReference type="InterPro" id="IPR011006">
    <property type="entry name" value="CheY-like_superfamily"/>
</dbReference>